<evidence type="ECO:0000313" key="3">
    <source>
        <dbReference type="Proteomes" id="UP000572680"/>
    </source>
</evidence>
<keyword evidence="3" id="KW-1185">Reference proteome</keyword>
<dbReference type="Pfam" id="PF12680">
    <property type="entry name" value="SnoaL_2"/>
    <property type="match status" value="1"/>
</dbReference>
<dbReference type="SUPFAM" id="SSF54427">
    <property type="entry name" value="NTF2-like"/>
    <property type="match status" value="1"/>
</dbReference>
<feature type="domain" description="SnoaL-like" evidence="1">
    <location>
        <begin position="24"/>
        <end position="121"/>
    </location>
</feature>
<comment type="caution">
    <text evidence="2">The sequence shown here is derived from an EMBL/GenBank/DDBJ whole genome shotgun (WGS) entry which is preliminary data.</text>
</comment>
<dbReference type="RefSeq" id="WP_220509446.1">
    <property type="nucleotide sequence ID" value="NZ_BAAALP010000010.1"/>
</dbReference>
<protein>
    <submittedName>
        <fullName evidence="2">Steroid delta-isomerase</fullName>
        <ecNumber evidence="2">5.3.3.1</ecNumber>
    </submittedName>
</protein>
<organism evidence="2 3">
    <name type="scientific">Actinomadura namibiensis</name>
    <dbReference type="NCBI Taxonomy" id="182080"/>
    <lineage>
        <taxon>Bacteria</taxon>
        <taxon>Bacillati</taxon>
        <taxon>Actinomycetota</taxon>
        <taxon>Actinomycetes</taxon>
        <taxon>Streptosporangiales</taxon>
        <taxon>Thermomonosporaceae</taxon>
        <taxon>Actinomadura</taxon>
    </lineage>
</organism>
<sequence length="132" mass="14380">MTRPVAWKGRWNVPSQEHMKRVLQSYVDGFNAGDAAAVATLFADDAVIEDPVGTPAIKGREAIDEFYANAVSAGSRLTLDAPIRGSHGDRAAMAFTVEVTGLRIRVIDAMTFDGQGRIARMEAFWGPDDIER</sequence>
<accession>A0A7W3LP68</accession>
<keyword evidence="2" id="KW-0413">Isomerase</keyword>
<dbReference type="EC" id="5.3.3.1" evidence="2"/>
<name>A0A7W3LP68_ACTNM</name>
<gene>
    <name evidence="2" type="ORF">HNR61_003378</name>
</gene>
<evidence type="ECO:0000259" key="1">
    <source>
        <dbReference type="Pfam" id="PF12680"/>
    </source>
</evidence>
<dbReference type="InterPro" id="IPR037401">
    <property type="entry name" value="SnoaL-like"/>
</dbReference>
<dbReference type="GO" id="GO:0004769">
    <property type="term" value="F:steroid Delta-isomerase activity"/>
    <property type="evidence" value="ECO:0007669"/>
    <property type="project" value="UniProtKB-EC"/>
</dbReference>
<evidence type="ECO:0000313" key="2">
    <source>
        <dbReference type="EMBL" id="MBA8951738.1"/>
    </source>
</evidence>
<dbReference type="EMBL" id="JACJIA010000004">
    <property type="protein sequence ID" value="MBA8951738.1"/>
    <property type="molecule type" value="Genomic_DNA"/>
</dbReference>
<dbReference type="Gene3D" id="3.10.450.50">
    <property type="match status" value="1"/>
</dbReference>
<dbReference type="Proteomes" id="UP000572680">
    <property type="component" value="Unassembled WGS sequence"/>
</dbReference>
<proteinExistence type="predicted"/>
<dbReference type="AlphaFoldDB" id="A0A7W3LP68"/>
<reference evidence="2 3" key="1">
    <citation type="submission" date="2020-08" db="EMBL/GenBank/DDBJ databases">
        <title>Genomic Encyclopedia of Type Strains, Phase IV (KMG-IV): sequencing the most valuable type-strain genomes for metagenomic binning, comparative biology and taxonomic classification.</title>
        <authorList>
            <person name="Goeker M."/>
        </authorList>
    </citation>
    <scope>NUCLEOTIDE SEQUENCE [LARGE SCALE GENOMIC DNA]</scope>
    <source>
        <strain evidence="2 3">DSM 44197</strain>
    </source>
</reference>
<dbReference type="InterPro" id="IPR032710">
    <property type="entry name" value="NTF2-like_dom_sf"/>
</dbReference>